<evidence type="ECO:0000313" key="1">
    <source>
        <dbReference type="EMBL" id="RHN40555.1"/>
    </source>
</evidence>
<protein>
    <submittedName>
        <fullName evidence="1">Uncharacterized protein</fullName>
    </submittedName>
</protein>
<gene>
    <name evidence="1" type="ORF">MtrunA17_Chr8g0355971</name>
</gene>
<organism evidence="1 2">
    <name type="scientific">Medicago truncatula</name>
    <name type="common">Barrel medic</name>
    <name type="synonym">Medicago tribuloides</name>
    <dbReference type="NCBI Taxonomy" id="3880"/>
    <lineage>
        <taxon>Eukaryota</taxon>
        <taxon>Viridiplantae</taxon>
        <taxon>Streptophyta</taxon>
        <taxon>Embryophyta</taxon>
        <taxon>Tracheophyta</taxon>
        <taxon>Spermatophyta</taxon>
        <taxon>Magnoliopsida</taxon>
        <taxon>eudicotyledons</taxon>
        <taxon>Gunneridae</taxon>
        <taxon>Pentapetalae</taxon>
        <taxon>rosids</taxon>
        <taxon>fabids</taxon>
        <taxon>Fabales</taxon>
        <taxon>Fabaceae</taxon>
        <taxon>Papilionoideae</taxon>
        <taxon>50 kb inversion clade</taxon>
        <taxon>NPAAA clade</taxon>
        <taxon>Hologalegina</taxon>
        <taxon>IRL clade</taxon>
        <taxon>Trifolieae</taxon>
        <taxon>Medicago</taxon>
    </lineage>
</organism>
<reference evidence="2" key="1">
    <citation type="journal article" date="2018" name="Nat. Plants">
        <title>Whole-genome landscape of Medicago truncatula symbiotic genes.</title>
        <authorList>
            <person name="Pecrix Y."/>
            <person name="Staton S.E."/>
            <person name="Sallet E."/>
            <person name="Lelandais-Briere C."/>
            <person name="Moreau S."/>
            <person name="Carrere S."/>
            <person name="Blein T."/>
            <person name="Jardinaud M.F."/>
            <person name="Latrasse D."/>
            <person name="Zouine M."/>
            <person name="Zahm M."/>
            <person name="Kreplak J."/>
            <person name="Mayjonade B."/>
            <person name="Satge C."/>
            <person name="Perez M."/>
            <person name="Cauet S."/>
            <person name="Marande W."/>
            <person name="Chantry-Darmon C."/>
            <person name="Lopez-Roques C."/>
            <person name="Bouchez O."/>
            <person name="Berard A."/>
            <person name="Debelle F."/>
            <person name="Munos S."/>
            <person name="Bendahmane A."/>
            <person name="Berges H."/>
            <person name="Niebel A."/>
            <person name="Buitink J."/>
            <person name="Frugier F."/>
            <person name="Benhamed M."/>
            <person name="Crespi M."/>
            <person name="Gouzy J."/>
            <person name="Gamas P."/>
        </authorList>
    </citation>
    <scope>NUCLEOTIDE SEQUENCE [LARGE SCALE GENOMIC DNA]</scope>
    <source>
        <strain evidence="2">cv. Jemalong A17</strain>
    </source>
</reference>
<accession>A0A396GPD7</accession>
<evidence type="ECO:0000313" key="2">
    <source>
        <dbReference type="Proteomes" id="UP000265566"/>
    </source>
</evidence>
<name>A0A396GPD7_MEDTR</name>
<dbReference type="AlphaFoldDB" id="A0A396GPD7"/>
<proteinExistence type="predicted"/>
<dbReference type="Proteomes" id="UP000265566">
    <property type="component" value="Chromosome 8"/>
</dbReference>
<sequence>MYSPISTSISALRGNNKGTGGCKRNVSFITACMYGNLAMSVSCIGIPLPTTCSSSFCTFNMISGLCINSAIAHSRVYVVVSVPATNMFCNKCSISSLSISIFPSSKEILSKASRTSSFPIEPVPSLIFNLSPTKLLNILKTFLTETTERLLIPCKSKTFNIGKKSDKFGAPTSFNILTTISLYSPASSAECTKSAEKKVFDNKLIVVMKATLPISTASSISLHFLMSSKRSCNFLRLSAWLESRVLFANNWLLQIFLRSRQRGETRINDKLY</sequence>
<dbReference type="EMBL" id="PSQE01000008">
    <property type="protein sequence ID" value="RHN40555.1"/>
    <property type="molecule type" value="Genomic_DNA"/>
</dbReference>
<dbReference type="Gramene" id="rna46717">
    <property type="protein sequence ID" value="RHN40555.1"/>
    <property type="gene ID" value="gene46717"/>
</dbReference>
<comment type="caution">
    <text evidence="1">The sequence shown here is derived from an EMBL/GenBank/DDBJ whole genome shotgun (WGS) entry which is preliminary data.</text>
</comment>